<evidence type="ECO:0000256" key="1">
    <source>
        <dbReference type="ARBA" id="ARBA00004477"/>
    </source>
</evidence>
<evidence type="ECO:0000256" key="10">
    <source>
        <dbReference type="SAM" id="MobiDB-lite"/>
    </source>
</evidence>
<keyword evidence="4 9" id="KW-0812">Transmembrane</keyword>
<protein>
    <submittedName>
        <fullName evidence="13">Longevity assurance proteins LAG1/LAC1</fullName>
    </submittedName>
</protein>
<keyword evidence="6 11" id="KW-1133">Transmembrane helix</keyword>
<feature type="compositionally biased region" description="Acidic residues" evidence="10">
    <location>
        <begin position="348"/>
        <end position="359"/>
    </location>
</feature>
<evidence type="ECO:0000256" key="7">
    <source>
        <dbReference type="ARBA" id="ARBA00023136"/>
    </source>
</evidence>
<comment type="subcellular location">
    <subcellularLocation>
        <location evidence="1">Endoplasmic reticulum membrane</location>
        <topology evidence="1">Multi-pass membrane protein</topology>
    </subcellularLocation>
</comment>
<comment type="similarity">
    <text evidence="2">Belongs to the sphingosine N-acyltransferase family.</text>
</comment>
<dbReference type="GO" id="GO:0005789">
    <property type="term" value="C:endoplasmic reticulum membrane"/>
    <property type="evidence" value="ECO:0007669"/>
    <property type="project" value="UniProtKB-SubCell"/>
</dbReference>
<keyword evidence="8" id="KW-0325">Glycoprotein</keyword>
<feature type="transmembrane region" description="Helical" evidence="11">
    <location>
        <begin position="87"/>
        <end position="110"/>
    </location>
</feature>
<keyword evidence="5" id="KW-0256">Endoplasmic reticulum</keyword>
<dbReference type="GO" id="GO:0046513">
    <property type="term" value="P:ceramide biosynthetic process"/>
    <property type="evidence" value="ECO:0007669"/>
    <property type="project" value="InterPro"/>
</dbReference>
<dbReference type="InterPro" id="IPR006634">
    <property type="entry name" value="TLC-dom"/>
</dbReference>
<evidence type="ECO:0000256" key="9">
    <source>
        <dbReference type="PROSITE-ProRule" id="PRU00205"/>
    </source>
</evidence>
<sequence>MTVNFCISWALSVRAAAVVVAAPLLLALPAEYLLRHPTIRSLGLSNPFTPFFLLSYPVPPPARAQAATTTADFEGQLYIKGPADLLLLAWTIVVCSLLRLLLGRHLLPVLARRLGITNHRKLVRFGEQGYALVYFALFGAWGVYIMSISRTWWFHTAAFWLEYPHTHLPAAMKRYYLCQMAYWLQQFLVLALDLEKRRSDYWQLVLHHCVTVWMVNCSYLMNLTLLGNAVFISMDVPDAALALSKLLNYLGLARAKVVSFAVFVVLWTYFRHYLSIRILWSLWYEFEELVPRHAQIFSPRTGLYLPPWMRDQMLSPLCVLQGLNLFWYYLILRILVRSIMTSETDDNRSDDEGDDEEEEEKTKPSSEIGVLASGMTDKGRANGTDVGVRARAREGGGAKV</sequence>
<reference evidence="13" key="1">
    <citation type="submission" date="2023-03" db="EMBL/GenBank/DDBJ databases">
        <title>Massive genome expansion in bonnet fungi (Mycena s.s.) driven by repeated elements and novel gene families across ecological guilds.</title>
        <authorList>
            <consortium name="Lawrence Berkeley National Laboratory"/>
            <person name="Harder C.B."/>
            <person name="Miyauchi S."/>
            <person name="Viragh M."/>
            <person name="Kuo A."/>
            <person name="Thoen E."/>
            <person name="Andreopoulos B."/>
            <person name="Lu D."/>
            <person name="Skrede I."/>
            <person name="Drula E."/>
            <person name="Henrissat B."/>
            <person name="Morin E."/>
            <person name="Kohler A."/>
            <person name="Barry K."/>
            <person name="LaButti K."/>
            <person name="Morin E."/>
            <person name="Salamov A."/>
            <person name="Lipzen A."/>
            <person name="Mereny Z."/>
            <person name="Hegedus B."/>
            <person name="Baldrian P."/>
            <person name="Stursova M."/>
            <person name="Weitz H."/>
            <person name="Taylor A."/>
            <person name="Grigoriev I.V."/>
            <person name="Nagy L.G."/>
            <person name="Martin F."/>
            <person name="Kauserud H."/>
        </authorList>
    </citation>
    <scope>NUCLEOTIDE SEQUENCE</scope>
    <source>
        <strain evidence="13">9144</strain>
    </source>
</reference>
<proteinExistence type="inferred from homology"/>
<evidence type="ECO:0000313" key="13">
    <source>
        <dbReference type="EMBL" id="KAJ7190986.1"/>
    </source>
</evidence>
<evidence type="ECO:0000256" key="4">
    <source>
        <dbReference type="ARBA" id="ARBA00022692"/>
    </source>
</evidence>
<dbReference type="SMART" id="SM00724">
    <property type="entry name" value="TLC"/>
    <property type="match status" value="1"/>
</dbReference>
<evidence type="ECO:0000256" key="5">
    <source>
        <dbReference type="ARBA" id="ARBA00022824"/>
    </source>
</evidence>
<keyword evidence="7 9" id="KW-0472">Membrane</keyword>
<evidence type="ECO:0000256" key="8">
    <source>
        <dbReference type="ARBA" id="ARBA00023180"/>
    </source>
</evidence>
<dbReference type="Proteomes" id="UP001219525">
    <property type="component" value="Unassembled WGS sequence"/>
</dbReference>
<dbReference type="PANTHER" id="PTHR12560:SF11">
    <property type="entry name" value="CERAMIDE SYNTHASE LAC1-RELATED"/>
    <property type="match status" value="1"/>
</dbReference>
<dbReference type="AlphaFoldDB" id="A0AAD6UMU5"/>
<feature type="domain" description="TLC" evidence="12">
    <location>
        <begin position="120"/>
        <end position="340"/>
    </location>
</feature>
<comment type="caution">
    <text evidence="13">The sequence shown here is derived from an EMBL/GenBank/DDBJ whole genome shotgun (WGS) entry which is preliminary data.</text>
</comment>
<name>A0AAD6UMU5_9AGAR</name>
<dbReference type="EMBL" id="JARJCW010000139">
    <property type="protein sequence ID" value="KAJ7190986.1"/>
    <property type="molecule type" value="Genomic_DNA"/>
</dbReference>
<keyword evidence="3" id="KW-0808">Transferase</keyword>
<feature type="transmembrane region" description="Helical" evidence="11">
    <location>
        <begin position="131"/>
        <end position="154"/>
    </location>
</feature>
<feature type="transmembrane region" description="Helical" evidence="11">
    <location>
        <begin position="246"/>
        <end position="270"/>
    </location>
</feature>
<evidence type="ECO:0000256" key="11">
    <source>
        <dbReference type="SAM" id="Phobius"/>
    </source>
</evidence>
<feature type="transmembrane region" description="Helical" evidence="11">
    <location>
        <begin position="313"/>
        <end position="332"/>
    </location>
</feature>
<gene>
    <name evidence="13" type="ORF">GGX14DRAFT_601508</name>
</gene>
<evidence type="ECO:0000256" key="6">
    <source>
        <dbReference type="ARBA" id="ARBA00022989"/>
    </source>
</evidence>
<evidence type="ECO:0000259" key="12">
    <source>
        <dbReference type="PROSITE" id="PS50922"/>
    </source>
</evidence>
<accession>A0AAD6UMU5</accession>
<dbReference type="GO" id="GO:0050291">
    <property type="term" value="F:sphingosine N-acyltransferase activity"/>
    <property type="evidence" value="ECO:0007669"/>
    <property type="project" value="InterPro"/>
</dbReference>
<organism evidence="13 14">
    <name type="scientific">Mycena pura</name>
    <dbReference type="NCBI Taxonomy" id="153505"/>
    <lineage>
        <taxon>Eukaryota</taxon>
        <taxon>Fungi</taxon>
        <taxon>Dikarya</taxon>
        <taxon>Basidiomycota</taxon>
        <taxon>Agaricomycotina</taxon>
        <taxon>Agaricomycetes</taxon>
        <taxon>Agaricomycetidae</taxon>
        <taxon>Agaricales</taxon>
        <taxon>Marasmiineae</taxon>
        <taxon>Mycenaceae</taxon>
        <taxon>Mycena</taxon>
    </lineage>
</organism>
<feature type="region of interest" description="Disordered" evidence="10">
    <location>
        <begin position="344"/>
        <end position="400"/>
    </location>
</feature>
<feature type="compositionally biased region" description="Basic and acidic residues" evidence="10">
    <location>
        <begin position="391"/>
        <end position="400"/>
    </location>
</feature>
<dbReference type="Pfam" id="PF03798">
    <property type="entry name" value="TRAM_LAG1_CLN8"/>
    <property type="match status" value="1"/>
</dbReference>
<dbReference type="InterPro" id="IPR016439">
    <property type="entry name" value="Lag1/Lac1-like"/>
</dbReference>
<dbReference type="PANTHER" id="PTHR12560">
    <property type="entry name" value="LONGEVITY ASSURANCE FACTOR 1 LAG1"/>
    <property type="match status" value="1"/>
</dbReference>
<feature type="transmembrane region" description="Helical" evidence="11">
    <location>
        <begin position="204"/>
        <end position="226"/>
    </location>
</feature>
<evidence type="ECO:0000256" key="3">
    <source>
        <dbReference type="ARBA" id="ARBA00022679"/>
    </source>
</evidence>
<evidence type="ECO:0000256" key="2">
    <source>
        <dbReference type="ARBA" id="ARBA00009808"/>
    </source>
</evidence>
<dbReference type="PROSITE" id="PS50922">
    <property type="entry name" value="TLC"/>
    <property type="match status" value="1"/>
</dbReference>
<keyword evidence="14" id="KW-1185">Reference proteome</keyword>
<evidence type="ECO:0000313" key="14">
    <source>
        <dbReference type="Proteomes" id="UP001219525"/>
    </source>
</evidence>